<dbReference type="InterPro" id="IPR002372">
    <property type="entry name" value="PQQ_rpt_dom"/>
</dbReference>
<dbReference type="PANTHER" id="PTHR34512">
    <property type="entry name" value="CELL SURFACE PROTEIN"/>
    <property type="match status" value="1"/>
</dbReference>
<dbReference type="SUPFAM" id="SSF50998">
    <property type="entry name" value="Quinoprotein alcohol dehydrogenase-like"/>
    <property type="match status" value="1"/>
</dbReference>
<protein>
    <submittedName>
        <fullName evidence="4">PQQ-like beta-propeller repeat protein</fullName>
    </submittedName>
</protein>
<dbReference type="Gene3D" id="2.130.10.10">
    <property type="entry name" value="YVTN repeat-like/Quinoprotein amine dehydrogenase"/>
    <property type="match status" value="1"/>
</dbReference>
<keyword evidence="5" id="KW-1185">Reference proteome</keyword>
<dbReference type="Gene3D" id="2.40.128.630">
    <property type="match status" value="1"/>
</dbReference>
<feature type="compositionally biased region" description="Pro residues" evidence="1">
    <location>
        <begin position="9"/>
        <end position="34"/>
    </location>
</feature>
<dbReference type="SMART" id="SM00564">
    <property type="entry name" value="PQQ"/>
    <property type="match status" value="4"/>
</dbReference>
<dbReference type="RefSeq" id="WP_396769953.1">
    <property type="nucleotide sequence ID" value="NZ_JBITLA010000007.1"/>
</dbReference>
<organism evidence="4 5">
    <name type="scientific">Micromonospora maritima</name>
    <dbReference type="NCBI Taxonomy" id="986711"/>
    <lineage>
        <taxon>Bacteria</taxon>
        <taxon>Bacillati</taxon>
        <taxon>Actinomycetota</taxon>
        <taxon>Actinomycetes</taxon>
        <taxon>Micromonosporales</taxon>
        <taxon>Micromonosporaceae</taxon>
        <taxon>Micromonospora</taxon>
    </lineage>
</organism>
<dbReference type="InterPro" id="IPR015943">
    <property type="entry name" value="WD40/YVTN_repeat-like_dom_sf"/>
</dbReference>
<evidence type="ECO:0000259" key="3">
    <source>
        <dbReference type="Pfam" id="PF13360"/>
    </source>
</evidence>
<feature type="region of interest" description="Disordered" evidence="1">
    <location>
        <begin position="1"/>
        <end position="35"/>
    </location>
</feature>
<dbReference type="PANTHER" id="PTHR34512:SF30">
    <property type="entry name" value="OUTER MEMBRANE PROTEIN ASSEMBLY FACTOR BAMB"/>
    <property type="match status" value="1"/>
</dbReference>
<dbReference type="InterPro" id="IPR018391">
    <property type="entry name" value="PQQ_b-propeller_rpt"/>
</dbReference>
<dbReference type="Pfam" id="PF13360">
    <property type="entry name" value="PQQ_2"/>
    <property type="match status" value="1"/>
</dbReference>
<gene>
    <name evidence="4" type="ORF">ACIBP4_01300</name>
</gene>
<keyword evidence="2" id="KW-0472">Membrane</keyword>
<feature type="domain" description="Pyrrolo-quinoline quinone repeat" evidence="3">
    <location>
        <begin position="117"/>
        <end position="382"/>
    </location>
</feature>
<evidence type="ECO:0000256" key="2">
    <source>
        <dbReference type="SAM" id="Phobius"/>
    </source>
</evidence>
<evidence type="ECO:0000256" key="1">
    <source>
        <dbReference type="SAM" id="MobiDB-lite"/>
    </source>
</evidence>
<reference evidence="4 5" key="1">
    <citation type="submission" date="2024-10" db="EMBL/GenBank/DDBJ databases">
        <title>The Natural Products Discovery Center: Release of the First 8490 Sequenced Strains for Exploring Actinobacteria Biosynthetic Diversity.</title>
        <authorList>
            <person name="Kalkreuter E."/>
            <person name="Kautsar S.A."/>
            <person name="Yang D."/>
            <person name="Bader C.D."/>
            <person name="Teijaro C.N."/>
            <person name="Fluegel L."/>
            <person name="Davis C.M."/>
            <person name="Simpson J.R."/>
            <person name="Lauterbach L."/>
            <person name="Steele A.D."/>
            <person name="Gui C."/>
            <person name="Meng S."/>
            <person name="Li G."/>
            <person name="Viehrig K."/>
            <person name="Ye F."/>
            <person name="Su P."/>
            <person name="Kiefer A.F."/>
            <person name="Nichols A."/>
            <person name="Cepeda A.J."/>
            <person name="Yan W."/>
            <person name="Fan B."/>
            <person name="Jiang Y."/>
            <person name="Adhikari A."/>
            <person name="Zheng C.-J."/>
            <person name="Schuster L."/>
            <person name="Cowan T.M."/>
            <person name="Smanski M.J."/>
            <person name="Chevrette M.G."/>
            <person name="De Carvalho L.P.S."/>
            <person name="Shen B."/>
        </authorList>
    </citation>
    <scope>NUCLEOTIDE SEQUENCE [LARGE SCALE GENOMIC DNA]</scope>
    <source>
        <strain evidence="4 5">NPDC049845</strain>
    </source>
</reference>
<dbReference type="EMBL" id="JBITLE010000001">
    <property type="protein sequence ID" value="MFI7260932.1"/>
    <property type="molecule type" value="Genomic_DNA"/>
</dbReference>
<evidence type="ECO:0000313" key="5">
    <source>
        <dbReference type="Proteomes" id="UP001612812"/>
    </source>
</evidence>
<keyword evidence="2" id="KW-0812">Transmembrane</keyword>
<dbReference type="Proteomes" id="UP001612812">
    <property type="component" value="Unassembled WGS sequence"/>
</dbReference>
<accession>A0ABW7ZDK3</accession>
<evidence type="ECO:0000313" key="4">
    <source>
        <dbReference type="EMBL" id="MFI7260932.1"/>
    </source>
</evidence>
<name>A0ABW7ZDK3_9ACTN</name>
<sequence length="471" mass="49406">MTYQHQHQQPPPAYPPPPYPPTGWPGPAGPPPAAPKRRGRLALLVAGGLVAVLAVAAGTAYGVSRLVGGDDGRELRTAWVLDFPERQRNGLKTFDGQDMFGAWLIGDAVARAQPDGIIAYRLTDGGQAWGVPAPPGSSLCGAAQTLAEGRGVVALGSADSCDTLVGFDAAAGTRTWEAKIPAERLKGRGMLTAPDLSVAGGQVVVRSDQRVLGYSLADGKRLWQTDADRLLPGRDCRLTDAQAAGTQAVVTARCDGVRGALLGLDPATGAVRWRQQLPAAQQSDGVLSVDPLVSLPGLEGRTFVARDAAGTARATFGNPVGGTRFSNLPVNRSNTVEGPAVRPYLADADTLYLPTEAANVPGKMRQANQVVAIDLTTGERRWVSTGHTDSEVELIRLDEQGVLAWEVGDHRDLAPRLVRIDPASGKVTVLAEGPRSAGTEGTDAKVLERDGTVVLVPWKHVSADAAVTVLR</sequence>
<comment type="caution">
    <text evidence="4">The sequence shown here is derived from an EMBL/GenBank/DDBJ whole genome shotgun (WGS) entry which is preliminary data.</text>
</comment>
<feature type="transmembrane region" description="Helical" evidence="2">
    <location>
        <begin position="41"/>
        <end position="63"/>
    </location>
</feature>
<dbReference type="InterPro" id="IPR011047">
    <property type="entry name" value="Quinoprotein_ADH-like_sf"/>
</dbReference>
<keyword evidence="2" id="KW-1133">Transmembrane helix</keyword>
<proteinExistence type="predicted"/>